<evidence type="ECO:0000256" key="6">
    <source>
        <dbReference type="ARBA" id="ARBA00022683"/>
    </source>
</evidence>
<evidence type="ECO:0000313" key="10">
    <source>
        <dbReference type="Proteomes" id="UP001172778"/>
    </source>
</evidence>
<evidence type="ECO:0000256" key="2">
    <source>
        <dbReference type="ARBA" id="ARBA00022448"/>
    </source>
</evidence>
<dbReference type="Gene3D" id="3.40.50.510">
    <property type="entry name" value="Phosphotransferase system, mannose-type IIA component"/>
    <property type="match status" value="1"/>
</dbReference>
<evidence type="ECO:0000256" key="4">
    <source>
        <dbReference type="ARBA" id="ARBA00022597"/>
    </source>
</evidence>
<dbReference type="PANTHER" id="PTHR33799">
    <property type="entry name" value="PTS PERMEASE-RELATED-RELATED"/>
    <property type="match status" value="1"/>
</dbReference>
<accession>A0ABT7DRF7</accession>
<keyword evidence="7" id="KW-0418">Kinase</keyword>
<dbReference type="SUPFAM" id="SSF53062">
    <property type="entry name" value="PTS system fructose IIA component-like"/>
    <property type="match status" value="1"/>
</dbReference>
<reference evidence="9" key="1">
    <citation type="submission" date="2023-03" db="EMBL/GenBank/DDBJ databases">
        <title>Chitinimonas shenzhenensis gen. nov., sp. nov., a novel member of family Burkholderiaceae isolated from activated sludge collected in Shen Zhen, China.</title>
        <authorList>
            <person name="Wang X."/>
        </authorList>
    </citation>
    <scope>NUCLEOTIDE SEQUENCE</scope>
    <source>
        <strain evidence="9">DQS-5</strain>
    </source>
</reference>
<evidence type="ECO:0000256" key="7">
    <source>
        <dbReference type="ARBA" id="ARBA00022777"/>
    </source>
</evidence>
<dbReference type="PANTHER" id="PTHR33799:SF1">
    <property type="entry name" value="PTS SYSTEM MANNOSE-SPECIFIC EIIAB COMPONENT-RELATED"/>
    <property type="match status" value="1"/>
</dbReference>
<dbReference type="PROSITE" id="PS51096">
    <property type="entry name" value="PTS_EIIA_TYPE_4"/>
    <property type="match status" value="1"/>
</dbReference>
<dbReference type="Pfam" id="PF03610">
    <property type="entry name" value="EIIA-man"/>
    <property type="match status" value="1"/>
</dbReference>
<dbReference type="InterPro" id="IPR051471">
    <property type="entry name" value="Bacterial_PTS_sugar_comp"/>
</dbReference>
<keyword evidence="5" id="KW-0808">Transferase</keyword>
<evidence type="ECO:0000313" key="9">
    <source>
        <dbReference type="EMBL" id="MDK2122564.1"/>
    </source>
</evidence>
<organism evidence="9 10">
    <name type="scientific">Parachitinimonas caeni</name>
    <dbReference type="NCBI Taxonomy" id="3031301"/>
    <lineage>
        <taxon>Bacteria</taxon>
        <taxon>Pseudomonadati</taxon>
        <taxon>Pseudomonadota</taxon>
        <taxon>Betaproteobacteria</taxon>
        <taxon>Neisseriales</taxon>
        <taxon>Chitinibacteraceae</taxon>
        <taxon>Parachitinimonas</taxon>
    </lineage>
</organism>
<dbReference type="Proteomes" id="UP001172778">
    <property type="component" value="Unassembled WGS sequence"/>
</dbReference>
<evidence type="ECO:0000256" key="5">
    <source>
        <dbReference type="ARBA" id="ARBA00022679"/>
    </source>
</evidence>
<dbReference type="InterPro" id="IPR004701">
    <property type="entry name" value="PTS_EIIA_man-typ"/>
</dbReference>
<dbReference type="EMBL" id="JARRAF010000001">
    <property type="protein sequence ID" value="MDK2122564.1"/>
    <property type="molecule type" value="Genomic_DNA"/>
</dbReference>
<keyword evidence="3" id="KW-0963">Cytoplasm</keyword>
<sequence length="148" mass="15643">MIGIVIVTHVTLGDSLIQCAQHILGRELHNLAQLAVSRQDDPDEVVQRAKALVASVNDGSGVLVLSDIYGGTPSNIAYRLIEPGHIEAVAGVNLPMLVRALTYSHESLEVVVGKAITGGLEGVMYMLPPENAVRHEEKTNAIGTANTG</sequence>
<dbReference type="InterPro" id="IPR033887">
    <property type="entry name" value="PTS_IIA_man"/>
</dbReference>
<keyword evidence="6" id="KW-0598">Phosphotransferase system</keyword>
<gene>
    <name evidence="9" type="ORF">PZA18_00710</name>
</gene>
<dbReference type="RefSeq" id="WP_284098847.1">
    <property type="nucleotide sequence ID" value="NZ_JARRAF010000001.1"/>
</dbReference>
<name>A0ABT7DRF7_9NEIS</name>
<dbReference type="InterPro" id="IPR036662">
    <property type="entry name" value="PTS_EIIA_man-typ_sf"/>
</dbReference>
<protein>
    <submittedName>
        <fullName evidence="9">PTS fructose transporter subunit IIA</fullName>
    </submittedName>
</protein>
<comment type="subcellular location">
    <subcellularLocation>
        <location evidence="1">Cytoplasm</location>
    </subcellularLocation>
</comment>
<keyword evidence="2" id="KW-0813">Transport</keyword>
<evidence type="ECO:0000256" key="1">
    <source>
        <dbReference type="ARBA" id="ARBA00004496"/>
    </source>
</evidence>
<evidence type="ECO:0000256" key="3">
    <source>
        <dbReference type="ARBA" id="ARBA00022490"/>
    </source>
</evidence>
<feature type="domain" description="PTS EIIA type-4" evidence="8">
    <location>
        <begin position="1"/>
        <end position="123"/>
    </location>
</feature>
<proteinExistence type="predicted"/>
<comment type="caution">
    <text evidence="9">The sequence shown here is derived from an EMBL/GenBank/DDBJ whole genome shotgun (WGS) entry which is preliminary data.</text>
</comment>
<keyword evidence="10" id="KW-1185">Reference proteome</keyword>
<keyword evidence="4" id="KW-0762">Sugar transport</keyword>
<dbReference type="CDD" id="cd00006">
    <property type="entry name" value="PTS_IIA_man"/>
    <property type="match status" value="1"/>
</dbReference>
<evidence type="ECO:0000259" key="8">
    <source>
        <dbReference type="PROSITE" id="PS51096"/>
    </source>
</evidence>